<name>A0ACC0AE15_CATRO</name>
<protein>
    <submittedName>
        <fullName evidence="1">Uncharacterized protein</fullName>
    </submittedName>
</protein>
<gene>
    <name evidence="1" type="ORF">M9H77_26476</name>
</gene>
<accession>A0ACC0AE15</accession>
<reference evidence="2" key="1">
    <citation type="journal article" date="2023" name="Nat. Plants">
        <title>Single-cell RNA sequencing provides a high-resolution roadmap for understanding the multicellular compartmentation of specialized metabolism.</title>
        <authorList>
            <person name="Sun S."/>
            <person name="Shen X."/>
            <person name="Li Y."/>
            <person name="Li Y."/>
            <person name="Wang S."/>
            <person name="Li R."/>
            <person name="Zhang H."/>
            <person name="Shen G."/>
            <person name="Guo B."/>
            <person name="Wei J."/>
            <person name="Xu J."/>
            <person name="St-Pierre B."/>
            <person name="Chen S."/>
            <person name="Sun C."/>
        </authorList>
    </citation>
    <scope>NUCLEOTIDE SEQUENCE [LARGE SCALE GENOMIC DNA]</scope>
</reference>
<comment type="caution">
    <text evidence="1">The sequence shown here is derived from an EMBL/GenBank/DDBJ whole genome shotgun (WGS) entry which is preliminary data.</text>
</comment>
<organism evidence="1 2">
    <name type="scientific">Catharanthus roseus</name>
    <name type="common">Madagascar periwinkle</name>
    <name type="synonym">Vinca rosea</name>
    <dbReference type="NCBI Taxonomy" id="4058"/>
    <lineage>
        <taxon>Eukaryota</taxon>
        <taxon>Viridiplantae</taxon>
        <taxon>Streptophyta</taxon>
        <taxon>Embryophyta</taxon>
        <taxon>Tracheophyta</taxon>
        <taxon>Spermatophyta</taxon>
        <taxon>Magnoliopsida</taxon>
        <taxon>eudicotyledons</taxon>
        <taxon>Gunneridae</taxon>
        <taxon>Pentapetalae</taxon>
        <taxon>asterids</taxon>
        <taxon>lamiids</taxon>
        <taxon>Gentianales</taxon>
        <taxon>Apocynaceae</taxon>
        <taxon>Rauvolfioideae</taxon>
        <taxon>Vinceae</taxon>
        <taxon>Catharanthinae</taxon>
        <taxon>Catharanthus</taxon>
    </lineage>
</organism>
<evidence type="ECO:0000313" key="1">
    <source>
        <dbReference type="EMBL" id="KAI5657683.1"/>
    </source>
</evidence>
<sequence>MSSKNCRRASPNLQLRILKQCQYSIPVNLRACAITRSSCVATLKLCGSPKIVAHKPKQIAQKLPHNNNPIQDLPGLVCLGVDGVGEGGTNPGAVIFGITRKWPLRMEAKQQQTERMHKTQQLTRNSAKPTSMGPRSERILKQCQYLVLVKPGACAVTRPSCVAILKLCDRFLQKPFEPKNFEYNITVFSISLIEKRVDEDNDNYDGGGDTERLQFTCKGIGLMLENLVEQKINRGRYHLSYVRISS</sequence>
<dbReference type="Proteomes" id="UP001060085">
    <property type="component" value="Linkage Group LG06"/>
</dbReference>
<proteinExistence type="predicted"/>
<dbReference type="EMBL" id="CM044706">
    <property type="protein sequence ID" value="KAI5657683.1"/>
    <property type="molecule type" value="Genomic_DNA"/>
</dbReference>
<evidence type="ECO:0000313" key="2">
    <source>
        <dbReference type="Proteomes" id="UP001060085"/>
    </source>
</evidence>
<keyword evidence="2" id="KW-1185">Reference proteome</keyword>